<dbReference type="OrthoDB" id="6118224at2"/>
<name>A0A235C971_9GAMM</name>
<evidence type="ECO:0000313" key="4">
    <source>
        <dbReference type="Proteomes" id="UP000295058"/>
    </source>
</evidence>
<evidence type="ECO:0000313" key="3">
    <source>
        <dbReference type="Proteomes" id="UP000243640"/>
    </source>
</evidence>
<dbReference type="RefSeq" id="WP_094279849.1">
    <property type="nucleotide sequence ID" value="NZ_NQJF01000029.1"/>
</dbReference>
<accession>A0A235C971</accession>
<gene>
    <name evidence="1" type="ORF">B6S09_17925</name>
    <name evidence="2" type="ORF">LY04_03039</name>
</gene>
<comment type="caution">
    <text evidence="1">The sequence shown here is derived from an EMBL/GenBank/DDBJ whole genome shotgun (WGS) entry which is preliminary data.</text>
</comment>
<keyword evidence="4" id="KW-1185">Reference proteome</keyword>
<dbReference type="Proteomes" id="UP000295058">
    <property type="component" value="Unassembled WGS sequence"/>
</dbReference>
<evidence type="ECO:0000313" key="2">
    <source>
        <dbReference type="EMBL" id="TDW56413.1"/>
    </source>
</evidence>
<reference evidence="1 3" key="1">
    <citation type="submission" date="2017-08" db="EMBL/GenBank/DDBJ databases">
        <title>Draft Genome Sequence of the Marine Bacterium Oceanimonas baumannii ATCC 700832.</title>
        <authorList>
            <person name="Mcclelland W.D."/>
            <person name="Brennan M.A."/>
            <person name="Trachtenberg A.M."/>
            <person name="Maclea K.S."/>
        </authorList>
    </citation>
    <scope>NUCLEOTIDE SEQUENCE [LARGE SCALE GENOMIC DNA]</scope>
    <source>
        <strain evidence="1 3">ATCC 700832</strain>
    </source>
</reference>
<dbReference type="EMBL" id="SODO01000014">
    <property type="protein sequence ID" value="TDW56413.1"/>
    <property type="molecule type" value="Genomic_DNA"/>
</dbReference>
<organism evidence="1 3">
    <name type="scientific">Oceanimonas baumannii</name>
    <dbReference type="NCBI Taxonomy" id="129578"/>
    <lineage>
        <taxon>Bacteria</taxon>
        <taxon>Pseudomonadati</taxon>
        <taxon>Pseudomonadota</taxon>
        <taxon>Gammaproteobacteria</taxon>
        <taxon>Aeromonadales</taxon>
        <taxon>Aeromonadaceae</taxon>
        <taxon>Oceanimonas</taxon>
    </lineage>
</organism>
<proteinExistence type="predicted"/>
<evidence type="ECO:0000313" key="1">
    <source>
        <dbReference type="EMBL" id="OYD21012.1"/>
    </source>
</evidence>
<dbReference type="Proteomes" id="UP000243640">
    <property type="component" value="Unassembled WGS sequence"/>
</dbReference>
<sequence length="158" mass="17920">MSSHYSVLLSLPLSVSSAVEHCSVLEFIFNEQGLQPDHFPDHSFFENFNPEFRFHNSYRNMVSGSWKSAYWLEQDASGKVFKAGVNLTLPGKKLEEVWQDTLPLVHWLASISTAQGAVGIVVAEDTDDDKPMVLFVRDSRLFISASQHEDLYDFDDAF</sequence>
<reference evidence="2 4" key="2">
    <citation type="submission" date="2019-03" db="EMBL/GenBank/DDBJ databases">
        <title>Genomic Encyclopedia of Archaeal and Bacterial Type Strains, Phase II (KMG-II): from individual species to whole genera.</title>
        <authorList>
            <person name="Goeker M."/>
        </authorList>
    </citation>
    <scope>NUCLEOTIDE SEQUENCE [LARGE SCALE GENOMIC DNA]</scope>
    <source>
        <strain evidence="2 4">DSM 15594</strain>
    </source>
</reference>
<dbReference type="AlphaFoldDB" id="A0A235C971"/>
<dbReference type="EMBL" id="NQJF01000029">
    <property type="protein sequence ID" value="OYD21012.1"/>
    <property type="molecule type" value="Genomic_DNA"/>
</dbReference>
<protein>
    <submittedName>
        <fullName evidence="1">Uncharacterized protein</fullName>
    </submittedName>
</protein>